<evidence type="ECO:0000313" key="3">
    <source>
        <dbReference type="EMBL" id="MCT7357409.1"/>
    </source>
</evidence>
<organism evidence="3 4">
    <name type="scientific">Thalassolituus pacificus</name>
    <dbReference type="NCBI Taxonomy" id="2975440"/>
    <lineage>
        <taxon>Bacteria</taxon>
        <taxon>Pseudomonadati</taxon>
        <taxon>Pseudomonadota</taxon>
        <taxon>Gammaproteobacteria</taxon>
        <taxon>Oceanospirillales</taxon>
        <taxon>Oceanospirillaceae</taxon>
        <taxon>Thalassolituus</taxon>
    </lineage>
</organism>
<dbReference type="InterPro" id="IPR020843">
    <property type="entry name" value="ER"/>
</dbReference>
<evidence type="ECO:0000256" key="1">
    <source>
        <dbReference type="ARBA" id="ARBA00022857"/>
    </source>
</evidence>
<proteinExistence type="predicted"/>
<dbReference type="SUPFAM" id="SSF51735">
    <property type="entry name" value="NAD(P)-binding Rossmann-fold domains"/>
    <property type="match status" value="1"/>
</dbReference>
<dbReference type="AlphaFoldDB" id="A0A9X3AQ14"/>
<evidence type="ECO:0000259" key="2">
    <source>
        <dbReference type="SMART" id="SM00829"/>
    </source>
</evidence>
<dbReference type="Proteomes" id="UP001147830">
    <property type="component" value="Unassembled WGS sequence"/>
</dbReference>
<dbReference type="GO" id="GO:0016491">
    <property type="term" value="F:oxidoreductase activity"/>
    <property type="evidence" value="ECO:0007669"/>
    <property type="project" value="InterPro"/>
</dbReference>
<dbReference type="SMART" id="SM00829">
    <property type="entry name" value="PKS_ER"/>
    <property type="match status" value="1"/>
</dbReference>
<keyword evidence="4" id="KW-1185">Reference proteome</keyword>
<gene>
    <name evidence="3" type="ORF">NYR02_00030</name>
</gene>
<dbReference type="Gene3D" id="3.40.50.720">
    <property type="entry name" value="NAD(P)-binding Rossmann-like Domain"/>
    <property type="match status" value="1"/>
</dbReference>
<dbReference type="Pfam" id="PF13602">
    <property type="entry name" value="ADH_zinc_N_2"/>
    <property type="match status" value="1"/>
</dbReference>
<evidence type="ECO:0000313" key="4">
    <source>
        <dbReference type="Proteomes" id="UP001147830"/>
    </source>
</evidence>
<reference evidence="3" key="1">
    <citation type="journal article" date="2022" name="Front. Microbiol.">
        <title>Genome-based taxonomic rearrangement of Oceanobacter-related bacteria including the description of Thalassolituus hydrocarbonoclasticus sp. nov. and Thalassolituus pacificus sp. nov. and emended description of the genus Thalassolituus.</title>
        <authorList>
            <person name="Dong C."/>
            <person name="Wei L."/>
            <person name="Wang J."/>
            <person name="Lai Q."/>
            <person name="Huang Z."/>
            <person name="Shao Z."/>
        </authorList>
    </citation>
    <scope>NUCLEOTIDE SEQUENCE</scope>
    <source>
        <strain evidence="3">59MF3M-4</strain>
    </source>
</reference>
<keyword evidence="1" id="KW-0521">NADP</keyword>
<dbReference type="Pfam" id="PF08240">
    <property type="entry name" value="ADH_N"/>
    <property type="match status" value="1"/>
</dbReference>
<protein>
    <submittedName>
        <fullName evidence="3">Zinc-binding dehydrogenase</fullName>
    </submittedName>
</protein>
<accession>A0A9X3AQ14</accession>
<dbReference type="PANTHER" id="PTHR44154">
    <property type="entry name" value="QUINONE OXIDOREDUCTASE"/>
    <property type="match status" value="1"/>
</dbReference>
<dbReference type="SUPFAM" id="SSF50129">
    <property type="entry name" value="GroES-like"/>
    <property type="match status" value="1"/>
</dbReference>
<feature type="domain" description="Enoyl reductase (ER)" evidence="2">
    <location>
        <begin position="14"/>
        <end position="321"/>
    </location>
</feature>
<dbReference type="InterPro" id="IPR051603">
    <property type="entry name" value="Zinc-ADH_QOR/CCCR"/>
</dbReference>
<dbReference type="PANTHER" id="PTHR44154:SF1">
    <property type="entry name" value="QUINONE OXIDOREDUCTASE"/>
    <property type="match status" value="1"/>
</dbReference>
<dbReference type="EMBL" id="JAOANI010000002">
    <property type="protein sequence ID" value="MCT7357409.1"/>
    <property type="molecule type" value="Genomic_DNA"/>
</dbReference>
<reference evidence="3" key="2">
    <citation type="submission" date="2022-08" db="EMBL/GenBank/DDBJ databases">
        <authorList>
            <person name="Dong C."/>
        </authorList>
    </citation>
    <scope>NUCLEOTIDE SEQUENCE</scope>
    <source>
        <strain evidence="3">59MF3M-4</strain>
    </source>
</reference>
<comment type="caution">
    <text evidence="3">The sequence shown here is derived from an EMBL/GenBank/DDBJ whole genome shotgun (WGS) entry which is preliminary data.</text>
</comment>
<dbReference type="InterPro" id="IPR013154">
    <property type="entry name" value="ADH-like_N"/>
</dbReference>
<dbReference type="Gene3D" id="3.90.180.10">
    <property type="entry name" value="Medium-chain alcohol dehydrogenases, catalytic domain"/>
    <property type="match status" value="1"/>
</dbReference>
<sequence>MTIHCQAWAMAQTGGADVLHKVPIELPQPGAGQVLIRVAAAGFNPVDTKIRAGLAAIAPESGVLGCDVSGYIEAVGEGVSAFSPGDAVYGCAGGVKGHYGALAEYMIADAALLAPAPVGMPLEECAALPVAAITAYAALERLQLQAGERLFVVGASGAVGLMMTQIARQQGLLIEGSAGNKDRIRQVEAYGGRGWLHSECAQLVAQGERFNKVLDTFGGAGLQTALELAAPYAQVATINARNQYDLSQAHAKALTLHAIFILLPLLRQENMAAHGDCLRTLTAGIEAGELKGLPLQRYGMSDVAALHSRYESGTLTNKAIMLPDF</sequence>
<dbReference type="InterPro" id="IPR036291">
    <property type="entry name" value="NAD(P)-bd_dom_sf"/>
</dbReference>
<dbReference type="InterPro" id="IPR011032">
    <property type="entry name" value="GroES-like_sf"/>
</dbReference>
<name>A0A9X3AQ14_9GAMM</name>
<dbReference type="RefSeq" id="WP_260974348.1">
    <property type="nucleotide sequence ID" value="NZ_JAOANI010000002.1"/>
</dbReference>